<geneLocation type="plasmid" evidence="1 2">
    <name>unnamed1</name>
</geneLocation>
<dbReference type="KEGG" id="rmb:K529_021225"/>
<evidence type="ECO:0000313" key="2">
    <source>
        <dbReference type="Proteomes" id="UP000013243"/>
    </source>
</evidence>
<gene>
    <name evidence="1" type="ORF">K529_021225</name>
</gene>
<dbReference type="EMBL" id="CP015231">
    <property type="protein sequence ID" value="ANP43281.1"/>
    <property type="molecule type" value="Genomic_DNA"/>
</dbReference>
<sequence>MCGSLLLSLGLIVVHYDACGPAGEEASVPLWIRERKAFVTADDRVTVAGFEQEAVSEDPSLLQVWVAVADDSKRMCG</sequence>
<name>A0A1B1A9Q6_9RHOB</name>
<reference evidence="1 2" key="1">
    <citation type="journal article" date="2016" name="ISME J.">
        <title>Global occurrence and heterogeneity of the Roseobacter-clade species Ruegeria mobilis.</title>
        <authorList>
            <person name="Sonnenschein E."/>
            <person name="Gram L."/>
        </authorList>
    </citation>
    <scope>NUCLEOTIDE SEQUENCE [LARGE SCALE GENOMIC DNA]</scope>
    <source>
        <strain evidence="1 2">F1926</strain>
        <plasmid evidence="1 2">unnamed1</plasmid>
    </source>
</reference>
<organism evidence="1 2">
    <name type="scientific">Tritonibacter mobilis F1926</name>
    <dbReference type="NCBI Taxonomy" id="1265309"/>
    <lineage>
        <taxon>Bacteria</taxon>
        <taxon>Pseudomonadati</taxon>
        <taxon>Pseudomonadota</taxon>
        <taxon>Alphaproteobacteria</taxon>
        <taxon>Rhodobacterales</taxon>
        <taxon>Paracoccaceae</taxon>
        <taxon>Tritonibacter</taxon>
    </lineage>
</organism>
<dbReference type="AlphaFoldDB" id="A0A1B1A9Q6"/>
<keyword evidence="1" id="KW-0614">Plasmid</keyword>
<proteinExistence type="predicted"/>
<accession>A0A1B1A9Q6</accession>
<protein>
    <submittedName>
        <fullName evidence="1">Uncharacterized protein</fullName>
    </submittedName>
</protein>
<evidence type="ECO:0000313" key="1">
    <source>
        <dbReference type="EMBL" id="ANP43281.1"/>
    </source>
</evidence>
<dbReference type="Proteomes" id="UP000013243">
    <property type="component" value="Plasmid unnamed1"/>
</dbReference>